<evidence type="ECO:0000313" key="7">
    <source>
        <dbReference type="EMBL" id="CAB4983633.1"/>
    </source>
</evidence>
<dbReference type="InterPro" id="IPR029056">
    <property type="entry name" value="Ribokinase-like"/>
</dbReference>
<evidence type="ECO:0000313" key="5">
    <source>
        <dbReference type="EMBL" id="CAB4735978.1"/>
    </source>
</evidence>
<keyword evidence="3" id="KW-0418">Kinase</keyword>
<dbReference type="EMBL" id="CAFBOQ010000011">
    <property type="protein sequence ID" value="CAB4983633.1"/>
    <property type="molecule type" value="Genomic_DNA"/>
</dbReference>
<dbReference type="Gene3D" id="3.40.1190.20">
    <property type="match status" value="1"/>
</dbReference>
<dbReference type="Pfam" id="PF00294">
    <property type="entry name" value="PfkB"/>
    <property type="match status" value="2"/>
</dbReference>
<evidence type="ECO:0000313" key="8">
    <source>
        <dbReference type="EMBL" id="CAB5142752.1"/>
    </source>
</evidence>
<name>A0A6J7W0Z1_9ZZZZ</name>
<dbReference type="InterPro" id="IPR002173">
    <property type="entry name" value="Carboh/pur_kinase_PfkB_CS"/>
</dbReference>
<dbReference type="EMBL" id="CAFABC010000009">
    <property type="protein sequence ID" value="CAB4821143.1"/>
    <property type="molecule type" value="Genomic_DNA"/>
</dbReference>
<reference evidence="8" key="1">
    <citation type="submission" date="2020-05" db="EMBL/GenBank/DDBJ databases">
        <authorList>
            <person name="Chiriac C."/>
            <person name="Salcher M."/>
            <person name="Ghai R."/>
            <person name="Kavagutti S V."/>
        </authorList>
    </citation>
    <scope>NUCLEOTIDE SEQUENCE</scope>
</reference>
<accession>A0A6J7W0Z1</accession>
<evidence type="ECO:0000313" key="6">
    <source>
        <dbReference type="EMBL" id="CAB4821143.1"/>
    </source>
</evidence>
<evidence type="ECO:0000256" key="1">
    <source>
        <dbReference type="ARBA" id="ARBA00010688"/>
    </source>
</evidence>
<dbReference type="AlphaFoldDB" id="A0A6J7W0Z1"/>
<evidence type="ECO:0000256" key="3">
    <source>
        <dbReference type="ARBA" id="ARBA00022777"/>
    </source>
</evidence>
<protein>
    <submittedName>
        <fullName evidence="8">Unannotated protein</fullName>
    </submittedName>
</protein>
<proteinExistence type="inferred from homology"/>
<dbReference type="EMBL" id="CAEZYO010000043">
    <property type="protein sequence ID" value="CAB4735978.1"/>
    <property type="molecule type" value="Genomic_DNA"/>
</dbReference>
<feature type="domain" description="Carbohydrate kinase PfkB" evidence="4">
    <location>
        <begin position="27"/>
        <end position="128"/>
    </location>
</feature>
<gene>
    <name evidence="5" type="ORF">UFOPK2731_01171</name>
    <name evidence="6" type="ORF">UFOPK3161_00563</name>
    <name evidence="7" type="ORF">UFOPK3990_00562</name>
    <name evidence="8" type="ORF">UFOPK4427_00597</name>
</gene>
<dbReference type="PANTHER" id="PTHR43085:SF41">
    <property type="entry name" value="FRUCTOSELYSINE 6-KINASE"/>
    <property type="match status" value="1"/>
</dbReference>
<feature type="domain" description="Carbohydrate kinase PfkB" evidence="4">
    <location>
        <begin position="174"/>
        <end position="264"/>
    </location>
</feature>
<comment type="similarity">
    <text evidence="1">Belongs to the carbohydrate kinase PfkB family.</text>
</comment>
<dbReference type="EMBL" id="CAFBRY010000011">
    <property type="protein sequence ID" value="CAB5142752.1"/>
    <property type="molecule type" value="Genomic_DNA"/>
</dbReference>
<dbReference type="InterPro" id="IPR050306">
    <property type="entry name" value="PfkB_Carbo_kinase"/>
</dbReference>
<dbReference type="InterPro" id="IPR011611">
    <property type="entry name" value="PfkB_dom"/>
</dbReference>
<sequence>MPTEILKLASMGDNCIDLYLDPFNVSAVGGQALNVAVTWARSGWNTEYLGAVGDDAQGQRILSTLTHEGVVNDRVQVLTEHTATTTIEVLANGDRVLVHEDQGACDYFSPTEEDLAHLASFTYIHAANLPNFRSIAKKLGAIGVPMSYDFSTRHETQDLEGIDTGFYSYPSSPESDQLAALAENAKIAGVRVVVITCGEFGSAVFEGGKRYIAKAPTVQVVDTCGAGDTFAAIFISERLRGTSVELAMEVATERASAACLHIGAWTQATVSK</sequence>
<evidence type="ECO:0000259" key="4">
    <source>
        <dbReference type="Pfam" id="PF00294"/>
    </source>
</evidence>
<dbReference type="SUPFAM" id="SSF53613">
    <property type="entry name" value="Ribokinase-like"/>
    <property type="match status" value="1"/>
</dbReference>
<evidence type="ECO:0000256" key="2">
    <source>
        <dbReference type="ARBA" id="ARBA00022679"/>
    </source>
</evidence>
<dbReference type="PROSITE" id="PS00583">
    <property type="entry name" value="PFKB_KINASES_1"/>
    <property type="match status" value="1"/>
</dbReference>
<dbReference type="GO" id="GO:0016301">
    <property type="term" value="F:kinase activity"/>
    <property type="evidence" value="ECO:0007669"/>
    <property type="project" value="UniProtKB-KW"/>
</dbReference>
<dbReference type="PANTHER" id="PTHR43085">
    <property type="entry name" value="HEXOKINASE FAMILY MEMBER"/>
    <property type="match status" value="1"/>
</dbReference>
<keyword evidence="2" id="KW-0808">Transferase</keyword>
<organism evidence="8">
    <name type="scientific">freshwater metagenome</name>
    <dbReference type="NCBI Taxonomy" id="449393"/>
    <lineage>
        <taxon>unclassified sequences</taxon>
        <taxon>metagenomes</taxon>
        <taxon>ecological metagenomes</taxon>
    </lineage>
</organism>